<dbReference type="OrthoDB" id="766at2759"/>
<feature type="domain" description="Thymidylate synthase/dCMP hydroxymethylase" evidence="10">
    <location>
        <begin position="24"/>
        <end position="307"/>
    </location>
</feature>
<dbReference type="NCBIfam" id="TIGR03284">
    <property type="entry name" value="thym_sym"/>
    <property type="match status" value="1"/>
</dbReference>
<evidence type="ECO:0000256" key="9">
    <source>
        <dbReference type="PROSITE-ProRule" id="PRU10016"/>
    </source>
</evidence>
<evidence type="ECO:0000256" key="4">
    <source>
        <dbReference type="ARBA" id="ARBA00015931"/>
    </source>
</evidence>
<evidence type="ECO:0000256" key="6">
    <source>
        <dbReference type="ARBA" id="ARBA00022679"/>
    </source>
</evidence>
<dbReference type="EMBL" id="CAJNOQ010006660">
    <property type="protein sequence ID" value="CAF1143248.1"/>
    <property type="molecule type" value="Genomic_DNA"/>
</dbReference>
<dbReference type="GO" id="GO:0032259">
    <property type="term" value="P:methylation"/>
    <property type="evidence" value="ECO:0007669"/>
    <property type="project" value="UniProtKB-KW"/>
</dbReference>
<dbReference type="SUPFAM" id="SSF55831">
    <property type="entry name" value="Thymidylate synthase/dCMP hydroxymethylase"/>
    <property type="match status" value="1"/>
</dbReference>
<protein>
    <recommendedName>
        <fullName evidence="4">Thymidylate synthase</fullName>
        <ecNumber evidence="3">2.1.1.45</ecNumber>
    </recommendedName>
</protein>
<dbReference type="GO" id="GO:0005739">
    <property type="term" value="C:mitochondrion"/>
    <property type="evidence" value="ECO:0007669"/>
    <property type="project" value="TreeGrafter"/>
</dbReference>
<proteinExistence type="inferred from homology"/>
<feature type="active site" evidence="9">
    <location>
        <position position="189"/>
    </location>
</feature>
<sequence>MFTLNSRENIPNTTGSVVNKEEFQYLNLIRDIIENGSDKEDRTGVGTKSIFGPPNMKFNLRQGRFPLLTTKRVFWRGVVEELLWIISGSTDSKLLAQKNVTIWNENGSKAFLDKLGFIDREEGDLGPVYGFQWRHFGADYLDCKTDYSGQGIDQLKELIHLIKTDPNSRRMILCSWNAKDLSKMALPPCHVLCHFNVTNGELSCILYQRSCDLGLGVPFNIASYSLLTYMIAHVCKLNVGDFCYCLGDAHVYKNHIEPLKEQIERQPRQFPQLKIIRQVETINDFQFEDFQLENYEPYGPIKMKMAV</sequence>
<reference evidence="11" key="1">
    <citation type="submission" date="2021-02" db="EMBL/GenBank/DDBJ databases">
        <authorList>
            <person name="Nowell W R."/>
        </authorList>
    </citation>
    <scope>NUCLEOTIDE SEQUENCE</scope>
</reference>
<dbReference type="InterPro" id="IPR023451">
    <property type="entry name" value="Thymidate_synth/dCMP_Mease_dom"/>
</dbReference>
<dbReference type="CDD" id="cd00351">
    <property type="entry name" value="TS_Pyrimidine_HMase"/>
    <property type="match status" value="1"/>
</dbReference>
<evidence type="ECO:0000256" key="8">
    <source>
        <dbReference type="ARBA" id="ARBA00047344"/>
    </source>
</evidence>
<dbReference type="Gene3D" id="3.30.572.10">
    <property type="entry name" value="Thymidylate synthase/dCMP hydroxymethylase domain"/>
    <property type="match status" value="1"/>
</dbReference>
<comment type="similarity">
    <text evidence="2">Belongs to the thymidylate synthase family.</text>
</comment>
<dbReference type="Proteomes" id="UP000663829">
    <property type="component" value="Unassembled WGS sequence"/>
</dbReference>
<evidence type="ECO:0000313" key="12">
    <source>
        <dbReference type="EMBL" id="CAF3906867.1"/>
    </source>
</evidence>
<dbReference type="GO" id="GO:0006235">
    <property type="term" value="P:dTTP biosynthetic process"/>
    <property type="evidence" value="ECO:0007669"/>
    <property type="project" value="UniProtKB-UniPathway"/>
</dbReference>
<evidence type="ECO:0000256" key="7">
    <source>
        <dbReference type="ARBA" id="ARBA00022727"/>
    </source>
</evidence>
<name>A0A814S4R4_9BILA</name>
<evidence type="ECO:0000259" key="10">
    <source>
        <dbReference type="Pfam" id="PF00303"/>
    </source>
</evidence>
<evidence type="ECO:0000256" key="3">
    <source>
        <dbReference type="ARBA" id="ARBA00011947"/>
    </source>
</evidence>
<keyword evidence="7" id="KW-0545">Nucleotide biosynthesis</keyword>
<keyword evidence="6" id="KW-0808">Transferase</keyword>
<dbReference type="NCBIfam" id="NF002497">
    <property type="entry name" value="PRK01827.1-3"/>
    <property type="match status" value="1"/>
</dbReference>
<comment type="pathway">
    <text evidence="1">Pyrimidine metabolism; dTTP biosynthesis.</text>
</comment>
<dbReference type="EMBL" id="CAJOBC010006660">
    <property type="protein sequence ID" value="CAF3906867.1"/>
    <property type="molecule type" value="Genomic_DNA"/>
</dbReference>
<evidence type="ECO:0000256" key="5">
    <source>
        <dbReference type="ARBA" id="ARBA00022603"/>
    </source>
</evidence>
<dbReference type="GO" id="GO:0005829">
    <property type="term" value="C:cytosol"/>
    <property type="evidence" value="ECO:0007669"/>
    <property type="project" value="TreeGrafter"/>
</dbReference>
<dbReference type="InterPro" id="IPR036926">
    <property type="entry name" value="Thymidate_synth/dCMP_Mease_sf"/>
</dbReference>
<comment type="catalytic activity">
    <reaction evidence="8">
        <text>dUMP + (6R)-5,10-methylene-5,6,7,8-tetrahydrofolate = 7,8-dihydrofolate + dTMP</text>
        <dbReference type="Rhea" id="RHEA:12104"/>
        <dbReference type="ChEBI" id="CHEBI:15636"/>
        <dbReference type="ChEBI" id="CHEBI:57451"/>
        <dbReference type="ChEBI" id="CHEBI:63528"/>
        <dbReference type="ChEBI" id="CHEBI:246422"/>
        <dbReference type="EC" id="2.1.1.45"/>
    </reaction>
</comment>
<dbReference type="AlphaFoldDB" id="A0A814S4R4"/>
<dbReference type="GO" id="GO:0004799">
    <property type="term" value="F:thymidylate synthase activity"/>
    <property type="evidence" value="ECO:0007669"/>
    <property type="project" value="UniProtKB-EC"/>
</dbReference>
<dbReference type="EC" id="2.1.1.45" evidence="3"/>
<keyword evidence="13" id="KW-1185">Reference proteome</keyword>
<dbReference type="PROSITE" id="PS00091">
    <property type="entry name" value="THYMIDYLATE_SYNTHASE"/>
    <property type="match status" value="1"/>
</dbReference>
<dbReference type="Proteomes" id="UP000681722">
    <property type="component" value="Unassembled WGS sequence"/>
</dbReference>
<dbReference type="InterPro" id="IPR045097">
    <property type="entry name" value="Thymidate_synth/dCMP_Mease"/>
</dbReference>
<dbReference type="FunFam" id="3.30.572.10:FF:000002">
    <property type="entry name" value="Possible thymidylate synthase"/>
    <property type="match status" value="1"/>
</dbReference>
<evidence type="ECO:0000313" key="11">
    <source>
        <dbReference type="EMBL" id="CAF1143248.1"/>
    </source>
</evidence>
<evidence type="ECO:0000256" key="2">
    <source>
        <dbReference type="ARBA" id="ARBA00009972"/>
    </source>
</evidence>
<dbReference type="HAMAP" id="MF_00008">
    <property type="entry name" value="Thymidy_synth_bact"/>
    <property type="match status" value="1"/>
</dbReference>
<dbReference type="PRINTS" id="PR00108">
    <property type="entry name" value="THYMDSNTHASE"/>
</dbReference>
<evidence type="ECO:0000313" key="13">
    <source>
        <dbReference type="Proteomes" id="UP000663829"/>
    </source>
</evidence>
<dbReference type="UniPathway" id="UPA00575"/>
<accession>A0A814S4R4</accession>
<gene>
    <name evidence="11" type="ORF">GPM918_LOCUS20797</name>
    <name evidence="12" type="ORF">SRO942_LOCUS20794</name>
</gene>
<dbReference type="PANTHER" id="PTHR11548">
    <property type="entry name" value="THYMIDYLATE SYNTHASE 1"/>
    <property type="match status" value="1"/>
</dbReference>
<dbReference type="InterPro" id="IPR000398">
    <property type="entry name" value="Thymidylate_synthase"/>
</dbReference>
<dbReference type="Pfam" id="PF00303">
    <property type="entry name" value="Thymidylat_synt"/>
    <property type="match status" value="1"/>
</dbReference>
<organism evidence="11 13">
    <name type="scientific">Didymodactylos carnosus</name>
    <dbReference type="NCBI Taxonomy" id="1234261"/>
    <lineage>
        <taxon>Eukaryota</taxon>
        <taxon>Metazoa</taxon>
        <taxon>Spiralia</taxon>
        <taxon>Gnathifera</taxon>
        <taxon>Rotifera</taxon>
        <taxon>Eurotatoria</taxon>
        <taxon>Bdelloidea</taxon>
        <taxon>Philodinida</taxon>
        <taxon>Philodinidae</taxon>
        <taxon>Didymodactylos</taxon>
    </lineage>
</organism>
<keyword evidence="5" id="KW-0489">Methyltransferase</keyword>
<comment type="caution">
    <text evidence="11">The sequence shown here is derived from an EMBL/GenBank/DDBJ whole genome shotgun (WGS) entry which is preliminary data.</text>
</comment>
<dbReference type="InterPro" id="IPR020940">
    <property type="entry name" value="Thymidylate_synthase_AS"/>
</dbReference>
<dbReference type="GO" id="GO:0006231">
    <property type="term" value="P:dTMP biosynthetic process"/>
    <property type="evidence" value="ECO:0007669"/>
    <property type="project" value="InterPro"/>
</dbReference>
<evidence type="ECO:0000256" key="1">
    <source>
        <dbReference type="ARBA" id="ARBA00004992"/>
    </source>
</evidence>
<dbReference type="PANTHER" id="PTHR11548:SF2">
    <property type="entry name" value="THYMIDYLATE SYNTHASE"/>
    <property type="match status" value="1"/>
</dbReference>